<dbReference type="Pfam" id="PF00005">
    <property type="entry name" value="ABC_tran"/>
    <property type="match status" value="2"/>
</dbReference>
<dbReference type="RefSeq" id="WP_390227761.1">
    <property type="nucleotide sequence ID" value="NZ_JBHSCN010000003.1"/>
</dbReference>
<accession>A0ABV8Q5P8</accession>
<dbReference type="Gene3D" id="3.40.50.300">
    <property type="entry name" value="P-loop containing nucleotide triphosphate hydrolases"/>
    <property type="match status" value="2"/>
</dbReference>
<organism evidence="6 7">
    <name type="scientific">Gryllotalpicola reticulitermitis</name>
    <dbReference type="NCBI Taxonomy" id="1184153"/>
    <lineage>
        <taxon>Bacteria</taxon>
        <taxon>Bacillati</taxon>
        <taxon>Actinomycetota</taxon>
        <taxon>Actinomycetes</taxon>
        <taxon>Micrococcales</taxon>
        <taxon>Microbacteriaceae</taxon>
        <taxon>Gryllotalpicola</taxon>
    </lineage>
</organism>
<gene>
    <name evidence="6" type="ORF">ACFOYW_05515</name>
</gene>
<dbReference type="GO" id="GO:0005524">
    <property type="term" value="F:ATP binding"/>
    <property type="evidence" value="ECO:0007669"/>
    <property type="project" value="UniProtKB-KW"/>
</dbReference>
<dbReference type="InterPro" id="IPR015856">
    <property type="entry name" value="ABC_transpr_CbiO/EcfA_su"/>
</dbReference>
<dbReference type="InterPro" id="IPR027417">
    <property type="entry name" value="P-loop_NTPase"/>
</dbReference>
<dbReference type="PANTHER" id="PTHR43553">
    <property type="entry name" value="HEAVY METAL TRANSPORTER"/>
    <property type="match status" value="1"/>
</dbReference>
<evidence type="ECO:0000256" key="3">
    <source>
        <dbReference type="ARBA" id="ARBA00022741"/>
    </source>
</evidence>
<dbReference type="SUPFAM" id="SSF52540">
    <property type="entry name" value="P-loop containing nucleoside triphosphate hydrolases"/>
    <property type="match status" value="2"/>
</dbReference>
<evidence type="ECO:0000259" key="5">
    <source>
        <dbReference type="PROSITE" id="PS50893"/>
    </source>
</evidence>
<feature type="domain" description="ABC transporter" evidence="5">
    <location>
        <begin position="1"/>
        <end position="220"/>
    </location>
</feature>
<reference evidence="7" key="1">
    <citation type="journal article" date="2019" name="Int. J. Syst. Evol. Microbiol.">
        <title>The Global Catalogue of Microorganisms (GCM) 10K type strain sequencing project: providing services to taxonomists for standard genome sequencing and annotation.</title>
        <authorList>
            <consortium name="The Broad Institute Genomics Platform"/>
            <consortium name="The Broad Institute Genome Sequencing Center for Infectious Disease"/>
            <person name="Wu L."/>
            <person name="Ma J."/>
        </authorList>
    </citation>
    <scope>NUCLEOTIDE SEQUENCE [LARGE SCALE GENOMIC DNA]</scope>
    <source>
        <strain evidence="7">CGMCC 1.10363</strain>
    </source>
</reference>
<evidence type="ECO:0000313" key="7">
    <source>
        <dbReference type="Proteomes" id="UP001595900"/>
    </source>
</evidence>
<dbReference type="InterPro" id="IPR050095">
    <property type="entry name" value="ECF_ABC_transporter_ATP-bd"/>
</dbReference>
<evidence type="ECO:0000256" key="1">
    <source>
        <dbReference type="ARBA" id="ARBA00005417"/>
    </source>
</evidence>
<dbReference type="CDD" id="cd03225">
    <property type="entry name" value="ABC_cobalt_CbiO_domain1"/>
    <property type="match status" value="2"/>
</dbReference>
<sequence>MSGLDLAVEPGERVLLLGPSGAGKSTLLAALAGVVGGDEEGEHQGELSVDGAAPETVRGRAGLVLQDPDAQAVLPRVGDDVAFGCENLGVPREEIWPRVSAALDAVGLDVPLSHPTARLSGGERQRLAIAGVLAMRPGLLLLDEPTANLDPAGVTEVREAVGRALERSGATLIVVEHRVSTWLELVDRVVVLDEEGRMLADGRPEHVFAAQRSTLEAAGVWLPDVAVPSSPRVVAAGPALLAARALAVGRDRRGPAVRSGLDAEVPAAASTVVIGPNGVGKTTLALTLGGLLAPLGGVLAASDQLARGLVPAPHRWRSTQLLTRIGTVFQEPEHSFVARTVRDEIAVGLVALKTPRAELDSRCDELLERLRLARLAKANPFSLSGGEKRRLSVAAVLAARPPLLVLDEPTFGQDRTTWIELVRLLRELVTAGSAIVSISHDEELVQALGDRVLRLDAAGLRHVDGVAA</sequence>
<comment type="caution">
    <text evidence="6">The sequence shown here is derived from an EMBL/GenBank/DDBJ whole genome shotgun (WGS) entry which is preliminary data.</text>
</comment>
<evidence type="ECO:0000313" key="6">
    <source>
        <dbReference type="EMBL" id="MFC4242826.1"/>
    </source>
</evidence>
<feature type="domain" description="ABC transporter" evidence="5">
    <location>
        <begin position="243"/>
        <end position="468"/>
    </location>
</feature>
<dbReference type="PANTHER" id="PTHR43553:SF24">
    <property type="entry name" value="ENERGY-COUPLING FACTOR TRANSPORTER ATP-BINDING PROTEIN ECFA1"/>
    <property type="match status" value="1"/>
</dbReference>
<proteinExistence type="inferred from homology"/>
<name>A0ABV8Q5P8_9MICO</name>
<protein>
    <submittedName>
        <fullName evidence="6">ABC transporter ATP-binding protein</fullName>
    </submittedName>
</protein>
<dbReference type="EMBL" id="JBHSCN010000003">
    <property type="protein sequence ID" value="MFC4242826.1"/>
    <property type="molecule type" value="Genomic_DNA"/>
</dbReference>
<keyword evidence="3" id="KW-0547">Nucleotide-binding</keyword>
<keyword evidence="2" id="KW-0813">Transport</keyword>
<dbReference type="PROSITE" id="PS50893">
    <property type="entry name" value="ABC_TRANSPORTER_2"/>
    <property type="match status" value="2"/>
</dbReference>
<keyword evidence="7" id="KW-1185">Reference proteome</keyword>
<dbReference type="InterPro" id="IPR017871">
    <property type="entry name" value="ABC_transporter-like_CS"/>
</dbReference>
<comment type="similarity">
    <text evidence="1">Belongs to the ABC transporter superfamily.</text>
</comment>
<keyword evidence="4 6" id="KW-0067">ATP-binding</keyword>
<dbReference type="InterPro" id="IPR003593">
    <property type="entry name" value="AAA+_ATPase"/>
</dbReference>
<evidence type="ECO:0000256" key="2">
    <source>
        <dbReference type="ARBA" id="ARBA00022448"/>
    </source>
</evidence>
<evidence type="ECO:0000256" key="4">
    <source>
        <dbReference type="ARBA" id="ARBA00022840"/>
    </source>
</evidence>
<dbReference type="Proteomes" id="UP001595900">
    <property type="component" value="Unassembled WGS sequence"/>
</dbReference>
<dbReference type="SMART" id="SM00382">
    <property type="entry name" value="AAA"/>
    <property type="match status" value="2"/>
</dbReference>
<dbReference type="PROSITE" id="PS00211">
    <property type="entry name" value="ABC_TRANSPORTER_1"/>
    <property type="match status" value="2"/>
</dbReference>
<dbReference type="InterPro" id="IPR003439">
    <property type="entry name" value="ABC_transporter-like_ATP-bd"/>
</dbReference>